<dbReference type="Proteomes" id="UP001564760">
    <property type="component" value="Unassembled WGS sequence"/>
</dbReference>
<keyword evidence="3" id="KW-1003">Cell membrane</keyword>
<organism evidence="8 9">
    <name type="scientific">Mycobacterium servetii</name>
    <dbReference type="NCBI Taxonomy" id="3237418"/>
    <lineage>
        <taxon>Bacteria</taxon>
        <taxon>Bacillati</taxon>
        <taxon>Actinomycetota</taxon>
        <taxon>Actinomycetes</taxon>
        <taxon>Mycobacteriales</taxon>
        <taxon>Mycobacteriaceae</taxon>
        <taxon>Mycobacterium</taxon>
    </lineage>
</organism>
<name>A0ABV4C342_9MYCO</name>
<evidence type="ECO:0000313" key="8">
    <source>
        <dbReference type="EMBL" id="MEY8015720.1"/>
    </source>
</evidence>
<evidence type="ECO:0000256" key="3">
    <source>
        <dbReference type="ARBA" id="ARBA00022475"/>
    </source>
</evidence>
<comment type="subcellular location">
    <subcellularLocation>
        <location evidence="1">Cell membrane</location>
    </subcellularLocation>
</comment>
<dbReference type="InterPro" id="IPR038468">
    <property type="entry name" value="MmpS_C"/>
</dbReference>
<reference evidence="8 9" key="1">
    <citation type="submission" date="2024-08" db="EMBL/GenBank/DDBJ databases">
        <title>Mycobacterium servetensis sp. nov., a novel rapid-growing mycobacterial species recovered from a human patient in Zaragoza, Spain.</title>
        <authorList>
            <person name="Tristancho-Baro A.I."/>
            <person name="Buenestado-Serrano S."/>
            <person name="Garcia De Viedma D."/>
            <person name="Milagro-Beamonte A."/>
            <person name="Burillo N."/>
            <person name="Sanz S."/>
            <person name="Lopez-Calleja A.I."/>
            <person name="Penas-Utrilla D."/>
            <person name="Guardingo M."/>
            <person name="Garcia M.J."/>
            <person name="Vinuelas-Bayon J."/>
        </authorList>
    </citation>
    <scope>NUCLEOTIDE SEQUENCE [LARGE SCALE GENOMIC DNA]</scope>
    <source>
        <strain evidence="9">HUMS_12744610</strain>
    </source>
</reference>
<dbReference type="EMBL" id="JBGEDP010000001">
    <property type="protein sequence ID" value="MEY8015720.1"/>
    <property type="molecule type" value="Genomic_DNA"/>
</dbReference>
<gene>
    <name evidence="8" type="ORF">AB8998_12225</name>
</gene>
<evidence type="ECO:0000256" key="2">
    <source>
        <dbReference type="ARBA" id="ARBA00007531"/>
    </source>
</evidence>
<comment type="caution">
    <text evidence="8">The sequence shown here is derived from an EMBL/GenBank/DDBJ whole genome shotgun (WGS) entry which is preliminary data.</text>
</comment>
<comment type="similarity">
    <text evidence="2">Belongs to the MmpS family.</text>
</comment>
<keyword evidence="6" id="KW-0472">Membrane</keyword>
<dbReference type="Gene3D" id="2.60.40.2880">
    <property type="entry name" value="MmpS1-5, C-terminal soluble domain"/>
    <property type="match status" value="1"/>
</dbReference>
<evidence type="ECO:0000313" key="9">
    <source>
        <dbReference type="Proteomes" id="UP001564760"/>
    </source>
</evidence>
<evidence type="ECO:0000256" key="1">
    <source>
        <dbReference type="ARBA" id="ARBA00004236"/>
    </source>
</evidence>
<proteinExistence type="inferred from homology"/>
<accession>A0ABV4C342</accession>
<evidence type="ECO:0000256" key="7">
    <source>
        <dbReference type="SAM" id="SignalP"/>
    </source>
</evidence>
<feature type="signal peptide" evidence="7">
    <location>
        <begin position="1"/>
        <end position="26"/>
    </location>
</feature>
<protein>
    <submittedName>
        <fullName evidence="8">MmpS family transport accessory protein</fullName>
    </submittedName>
</protein>
<sequence length="110" mass="11366">MTSRLSGFAILFAVGMGAAVPGVAHAAGFPQVRYEVSGPGVAHYISYQTDTGQQHAVDAALPWSTQFQGFGGEVFVLSAQGPGPMRCRILLDGNVVSDAQSAGGRTVCTH</sequence>
<evidence type="ECO:0000256" key="6">
    <source>
        <dbReference type="ARBA" id="ARBA00023136"/>
    </source>
</evidence>
<keyword evidence="5" id="KW-1133">Transmembrane helix</keyword>
<dbReference type="RefSeq" id="WP_369738200.1">
    <property type="nucleotide sequence ID" value="NZ_JBGEDP010000001.1"/>
</dbReference>
<dbReference type="Pfam" id="PF05423">
    <property type="entry name" value="Mycobact_memb"/>
    <property type="match status" value="1"/>
</dbReference>
<dbReference type="InterPro" id="IPR008693">
    <property type="entry name" value="MmpS"/>
</dbReference>
<feature type="chain" id="PRO_5046672041" evidence="7">
    <location>
        <begin position="27"/>
        <end position="110"/>
    </location>
</feature>
<evidence type="ECO:0000256" key="5">
    <source>
        <dbReference type="ARBA" id="ARBA00022989"/>
    </source>
</evidence>
<keyword evidence="9" id="KW-1185">Reference proteome</keyword>
<keyword evidence="7" id="KW-0732">Signal</keyword>
<keyword evidence="4" id="KW-0812">Transmembrane</keyword>
<evidence type="ECO:0000256" key="4">
    <source>
        <dbReference type="ARBA" id="ARBA00022692"/>
    </source>
</evidence>